<dbReference type="RefSeq" id="WP_101752939.1">
    <property type="nucleotide sequence ID" value="NZ_CP025430.1"/>
</dbReference>
<sequence>MRKAFRDLYNRELAMLYERSAEFAAEYPGIADRLGGLLRDNTDPAVAGLLEGTAFLAARVQLKLDEEFRGFTTELLEQIFPDALAPIPSVMLVQAQPPADERKLDEGWRFQPGEYLDARFVDADQRVSCRFQLTSPLTLWPLSVEAITYHDAPGPLGALGQDPDPRTKAGLQLGIRRSTAGGMAGLPLDELVLNLTAPDFGQAAALYEQIHCDRLRISLRWIDKQGDPAFLRLNPDQLSQIGFDESERLFSRDTRLFDGFAHLREAFIFPRKHLGFRLTGLRPLLSRIPTDRVEIVIEFRRSDDVLAARLGSGHVALNCAPAINLFEETSSQVRLDQKRHEFVVTPDSSPVTHYEIHRIAQVFAHYGSSADKVEVRPLYALPDGGTPPRQALYYTARRKPRRLTTHERRFGSRHRYRGTETYIALYEPPAEEVANRAQRLQIRALCSNRHLPEYLPIAGSKDDFHFTSDTSVALSCLIGPTKPRDSMLEIDRGAPHRAEQGDVYWRLLSYLSLNHFGLDDRPGRDGAESLRELLSLFADMSDSITEAQIQGIKSLKTRPVVRSIRRADGFFPARGLEISVTYDEAAFEGSGIITLAAVLDRFFAEYANINSFTQSVTISQQRGEIMRWPPRTGSGALL</sequence>
<dbReference type="OrthoDB" id="9763676at2"/>
<name>A0A2H5F045_9RHOB</name>
<dbReference type="PIRSF" id="PIRSF028304">
    <property type="entry name" value="UCP028304"/>
    <property type="match status" value="1"/>
</dbReference>
<evidence type="ECO:0000313" key="1">
    <source>
        <dbReference type="EMBL" id="AUH64910.1"/>
    </source>
</evidence>
<gene>
    <name evidence="1" type="primary">vasA</name>
    <name evidence="1" type="ORF">CX676_12610</name>
</gene>
<dbReference type="PANTHER" id="PTHR35370:SF1">
    <property type="entry name" value="TYPE VI SECRETION SYSTEM COMPONENT TSSF1"/>
    <property type="match status" value="1"/>
</dbReference>
<protein>
    <submittedName>
        <fullName evidence="1">Type VI secretion system baseplate subunit TssF</fullName>
    </submittedName>
</protein>
<organism evidence="1 2">
    <name type="scientific">Paracoccus zhejiangensis</name>
    <dbReference type="NCBI Taxonomy" id="1077935"/>
    <lineage>
        <taxon>Bacteria</taxon>
        <taxon>Pseudomonadati</taxon>
        <taxon>Pseudomonadota</taxon>
        <taxon>Alphaproteobacteria</taxon>
        <taxon>Rhodobacterales</taxon>
        <taxon>Paracoccaceae</taxon>
        <taxon>Paracoccus</taxon>
    </lineage>
</organism>
<accession>A0A2H5F045</accession>
<dbReference type="NCBIfam" id="TIGR03359">
    <property type="entry name" value="VI_chp_6"/>
    <property type="match status" value="1"/>
</dbReference>
<evidence type="ECO:0000313" key="2">
    <source>
        <dbReference type="Proteomes" id="UP000234530"/>
    </source>
</evidence>
<dbReference type="InterPro" id="IPR010272">
    <property type="entry name" value="T6SS_TssF"/>
</dbReference>
<keyword evidence="2" id="KW-1185">Reference proteome</keyword>
<dbReference type="PANTHER" id="PTHR35370">
    <property type="entry name" value="CYTOPLASMIC PROTEIN-RELATED-RELATED"/>
    <property type="match status" value="1"/>
</dbReference>
<dbReference type="KEGG" id="pzh:CX676_12610"/>
<proteinExistence type="predicted"/>
<dbReference type="Proteomes" id="UP000234530">
    <property type="component" value="Chromosome"/>
</dbReference>
<dbReference type="Pfam" id="PF05947">
    <property type="entry name" value="T6SS_TssF"/>
    <property type="match status" value="1"/>
</dbReference>
<reference evidence="1 2" key="1">
    <citation type="journal article" date="2013" name="Antonie Van Leeuwenhoek">
        <title>Paracoccus zhejiangensis sp. nov., isolated from activated sludge in wastewater-treatment system.</title>
        <authorList>
            <person name="Wu Z.G."/>
            <person name="Zhang D.F."/>
            <person name="Liu Y.L."/>
            <person name="Wang F."/>
            <person name="Jiang X."/>
            <person name="Li C."/>
            <person name="Li S.P."/>
            <person name="Hong Q."/>
            <person name="Li W.J."/>
        </authorList>
    </citation>
    <scope>NUCLEOTIDE SEQUENCE [LARGE SCALE GENOMIC DNA]</scope>
    <source>
        <strain evidence="1 2">J6</strain>
    </source>
</reference>
<dbReference type="AlphaFoldDB" id="A0A2H5F045"/>
<dbReference type="EMBL" id="CP025430">
    <property type="protein sequence ID" value="AUH64910.1"/>
    <property type="molecule type" value="Genomic_DNA"/>
</dbReference>